<dbReference type="Proteomes" id="UP001583172">
    <property type="component" value="Unassembled WGS sequence"/>
</dbReference>
<evidence type="ECO:0000313" key="4">
    <source>
        <dbReference type="Proteomes" id="UP001583172"/>
    </source>
</evidence>
<organism evidence="3 4">
    <name type="scientific">Humicola insolens</name>
    <name type="common">Soft-rot fungus</name>
    <dbReference type="NCBI Taxonomy" id="85995"/>
    <lineage>
        <taxon>Eukaryota</taxon>
        <taxon>Fungi</taxon>
        <taxon>Dikarya</taxon>
        <taxon>Ascomycota</taxon>
        <taxon>Pezizomycotina</taxon>
        <taxon>Sordariomycetes</taxon>
        <taxon>Sordariomycetidae</taxon>
        <taxon>Sordariales</taxon>
        <taxon>Chaetomiaceae</taxon>
        <taxon>Mycothermus</taxon>
    </lineage>
</organism>
<feature type="compositionally biased region" description="Low complexity" evidence="1">
    <location>
        <begin position="25"/>
        <end position="39"/>
    </location>
</feature>
<protein>
    <recommendedName>
        <fullName evidence="2">DUF7730 domain-containing protein</fullName>
    </recommendedName>
</protein>
<reference evidence="3 4" key="1">
    <citation type="journal article" date="2024" name="Commun. Biol.">
        <title>Comparative genomic analysis of thermophilic fungi reveals convergent evolutionary adaptations and gene losses.</title>
        <authorList>
            <person name="Steindorff A.S."/>
            <person name="Aguilar-Pontes M.V."/>
            <person name="Robinson A.J."/>
            <person name="Andreopoulos B."/>
            <person name="LaButti K."/>
            <person name="Kuo A."/>
            <person name="Mondo S."/>
            <person name="Riley R."/>
            <person name="Otillar R."/>
            <person name="Haridas S."/>
            <person name="Lipzen A."/>
            <person name="Grimwood J."/>
            <person name="Schmutz J."/>
            <person name="Clum A."/>
            <person name="Reid I.D."/>
            <person name="Moisan M.C."/>
            <person name="Butler G."/>
            <person name="Nguyen T.T.M."/>
            <person name="Dewar K."/>
            <person name="Conant G."/>
            <person name="Drula E."/>
            <person name="Henrissat B."/>
            <person name="Hansel C."/>
            <person name="Singer S."/>
            <person name="Hutchinson M.I."/>
            <person name="de Vries R.P."/>
            <person name="Natvig D.O."/>
            <person name="Powell A.J."/>
            <person name="Tsang A."/>
            <person name="Grigoriev I.V."/>
        </authorList>
    </citation>
    <scope>NUCLEOTIDE SEQUENCE [LARGE SCALE GENOMIC DNA]</scope>
    <source>
        <strain evidence="3 4">CBS 620.91</strain>
    </source>
</reference>
<dbReference type="Pfam" id="PF24864">
    <property type="entry name" value="DUF7730"/>
    <property type="match status" value="1"/>
</dbReference>
<evidence type="ECO:0000313" key="3">
    <source>
        <dbReference type="EMBL" id="KAL1838484.1"/>
    </source>
</evidence>
<accession>A0ABR3V9G7</accession>
<dbReference type="PANTHER" id="PTHR38790">
    <property type="entry name" value="2EXR DOMAIN-CONTAINING PROTEIN-RELATED"/>
    <property type="match status" value="1"/>
</dbReference>
<evidence type="ECO:0000259" key="2">
    <source>
        <dbReference type="Pfam" id="PF24864"/>
    </source>
</evidence>
<keyword evidence="4" id="KW-1185">Reference proteome</keyword>
<dbReference type="InterPro" id="IPR056632">
    <property type="entry name" value="DUF7730"/>
</dbReference>
<comment type="caution">
    <text evidence="3">The sequence shown here is derived from an EMBL/GenBank/DDBJ whole genome shotgun (WGS) entry which is preliminary data.</text>
</comment>
<name>A0ABR3V9G7_HUMIN</name>
<feature type="region of interest" description="Disordered" evidence="1">
    <location>
        <begin position="23"/>
        <end position="47"/>
    </location>
</feature>
<proteinExistence type="predicted"/>
<feature type="domain" description="DUF7730" evidence="2">
    <location>
        <begin position="45"/>
        <end position="272"/>
    </location>
</feature>
<gene>
    <name evidence="3" type="ORF">VTJ49DRAFT_2622</name>
</gene>
<dbReference type="EMBL" id="JAZGSY010000211">
    <property type="protein sequence ID" value="KAL1838484.1"/>
    <property type="molecule type" value="Genomic_DNA"/>
</dbReference>
<sequence>MPGPPQNIPSSTAAFPFITYTTRDGSSASGSTAGCSPSAPNQPNEQLESPLFGMLPAELRAMIFTELFGGRRVHLEFMTHPLRADKVGNRRRWRHGVCEDDPSSVPFSRVAARQHYCLTAARRRVLDISMLFTCRRALVECIPILYQRNVFLIINTGSRRLPVDDIRSLQAKVPKHWPLIQSLEIKWEVAPFDRNQASMVPHFGGRDAYEAFWDALAEMPALTRLRIALLMPRWSPTHLTPSVVDLRESYLGPIGRLKHLRVCEVIMPKSYMSLFGDDECDSFVATPGGLRHRISWVDDDPGSLATGPAMANIFHLLPMALT</sequence>
<evidence type="ECO:0000256" key="1">
    <source>
        <dbReference type="SAM" id="MobiDB-lite"/>
    </source>
</evidence>